<evidence type="ECO:0000313" key="2">
    <source>
        <dbReference type="Proteomes" id="UP000182101"/>
    </source>
</evidence>
<evidence type="ECO:0000313" key="1">
    <source>
        <dbReference type="EMBL" id="APD92306.1"/>
    </source>
</evidence>
<dbReference type="AlphaFoldDB" id="A0AAC9JGX3"/>
<evidence type="ECO:0008006" key="3">
    <source>
        <dbReference type="Google" id="ProtNLM"/>
    </source>
</evidence>
<protein>
    <recommendedName>
        <fullName evidence="3">HD domain-containing protein</fullName>
    </recommendedName>
</protein>
<dbReference type="EMBL" id="CP018025">
    <property type="protein sequence ID" value="APD92306.1"/>
    <property type="molecule type" value="Genomic_DNA"/>
</dbReference>
<proteinExistence type="predicted"/>
<reference evidence="1 2" key="1">
    <citation type="submission" date="2016-11" db="EMBL/GenBank/DDBJ databases">
        <title>Networking in microbes: conjugative elements and plasmids in the genus Alteromonas.</title>
        <authorList>
            <person name="Lopez-Perez M."/>
            <person name="Ramon-Marco N."/>
            <person name="Rodriguez-Valera F."/>
        </authorList>
    </citation>
    <scope>NUCLEOTIDE SEQUENCE [LARGE SCALE GENOMIC DNA]</scope>
    <source>
        <strain evidence="1 2">CP48</strain>
        <plasmid evidence="2">pamcp48-600</plasmid>
    </source>
</reference>
<gene>
    <name evidence="1" type="ORF">BM524_20585</name>
</gene>
<sequence>MSKFKHIVSAHSPSIEDALESALSLKQRYGGGLVDVVTRQYEERLSPGGFHGCRHWERVLINGLLLEQALPDYVCADTIYLFALFHDSKRMREGEDPEHGTRGAAFFNECVDKGLITFREHLGEPNVSEIIANVSRACTLHSTSLFDDEPRVAACFDADRLDLERVSIYPDREKLNFQTAISRTFVYECSMRAKRPLDVPIFGGGDTSVHDSLHRSVRSFSHESYTAGSSNFRYGFLRS</sequence>
<dbReference type="Proteomes" id="UP000182101">
    <property type="component" value="Plasmid pAMCP48-600"/>
</dbReference>
<dbReference type="RefSeq" id="WP_071960920.1">
    <property type="nucleotide sequence ID" value="NZ_CP018025.1"/>
</dbReference>
<name>A0AAC9JGX3_9ALTE</name>
<accession>A0AAC9JGX3</accession>
<keyword evidence="1" id="KW-0614">Plasmid</keyword>
<organism evidence="1 2">
    <name type="scientific">Alteromonas mediterranea</name>
    <dbReference type="NCBI Taxonomy" id="314275"/>
    <lineage>
        <taxon>Bacteria</taxon>
        <taxon>Pseudomonadati</taxon>
        <taxon>Pseudomonadota</taxon>
        <taxon>Gammaproteobacteria</taxon>
        <taxon>Alteromonadales</taxon>
        <taxon>Alteromonadaceae</taxon>
        <taxon>Alteromonas/Salinimonas group</taxon>
        <taxon>Alteromonas</taxon>
    </lineage>
</organism>
<geneLocation type="plasmid" evidence="2">
    <name>pamcp48-600</name>
</geneLocation>
<dbReference type="Gene3D" id="1.10.3210.10">
    <property type="entry name" value="Hypothetical protein af1432"/>
    <property type="match status" value="1"/>
</dbReference>
<dbReference type="SUPFAM" id="SSF109604">
    <property type="entry name" value="HD-domain/PDEase-like"/>
    <property type="match status" value="1"/>
</dbReference>